<evidence type="ECO:0000256" key="2">
    <source>
        <dbReference type="ARBA" id="ARBA00022801"/>
    </source>
</evidence>
<dbReference type="Gene3D" id="2.60.120.200">
    <property type="match status" value="1"/>
</dbReference>
<keyword evidence="3" id="KW-0326">Glycosidase</keyword>
<dbReference type="CDD" id="cd09002">
    <property type="entry name" value="GH43_XYL-like"/>
    <property type="match status" value="1"/>
</dbReference>
<dbReference type="SUPFAM" id="SSF49899">
    <property type="entry name" value="Concanavalin A-like lectins/glucanases"/>
    <property type="match status" value="1"/>
</dbReference>
<dbReference type="GO" id="GO:0005975">
    <property type="term" value="P:carbohydrate metabolic process"/>
    <property type="evidence" value="ECO:0007669"/>
    <property type="project" value="InterPro"/>
</dbReference>
<gene>
    <name evidence="5" type="ORF">HMPREF1057_00370</name>
</gene>
<dbReference type="Pfam" id="PF04616">
    <property type="entry name" value="Glyco_hydro_43"/>
    <property type="match status" value="1"/>
</dbReference>
<keyword evidence="2" id="KW-0378">Hydrolase</keyword>
<dbReference type="PANTHER" id="PTHR42812">
    <property type="entry name" value="BETA-XYLOSIDASE"/>
    <property type="match status" value="1"/>
</dbReference>
<reference evidence="5 6" key="1">
    <citation type="submission" date="2012-02" db="EMBL/GenBank/DDBJ databases">
        <title>The Genome Sequence of Bacteroides finegoldii CL09T03C10.</title>
        <authorList>
            <consortium name="The Broad Institute Genome Sequencing Platform"/>
            <person name="Earl A."/>
            <person name="Ward D."/>
            <person name="Feldgarden M."/>
            <person name="Gevers D."/>
            <person name="Zitomersky N.L."/>
            <person name="Coyne M.J."/>
            <person name="Comstock L.E."/>
            <person name="Young S.K."/>
            <person name="Zeng Q."/>
            <person name="Gargeya S."/>
            <person name="Fitzgerald M."/>
            <person name="Haas B."/>
            <person name="Abouelleil A."/>
            <person name="Alvarado L."/>
            <person name="Arachchi H.M."/>
            <person name="Berlin A."/>
            <person name="Chapman S.B."/>
            <person name="Gearin G."/>
            <person name="Goldberg J."/>
            <person name="Griggs A."/>
            <person name="Gujja S."/>
            <person name="Hansen M."/>
            <person name="Heiman D."/>
            <person name="Howarth C."/>
            <person name="Larimer J."/>
            <person name="Lui A."/>
            <person name="MacDonald P.J.P."/>
            <person name="McCowen C."/>
            <person name="Montmayeur A."/>
            <person name="Murphy C."/>
            <person name="Neiman D."/>
            <person name="Pearson M."/>
            <person name="Priest M."/>
            <person name="Roberts A."/>
            <person name="Saif S."/>
            <person name="Shea T."/>
            <person name="Sisk P."/>
            <person name="Stolte C."/>
            <person name="Sykes S."/>
            <person name="Wortman J."/>
            <person name="Nusbaum C."/>
            <person name="Birren B."/>
        </authorList>
    </citation>
    <scope>NUCLEOTIDE SEQUENCE [LARGE SCALE GENOMIC DNA]</scope>
    <source>
        <strain evidence="5 6">CL09T03C10</strain>
    </source>
</reference>
<dbReference type="SUPFAM" id="SSF75005">
    <property type="entry name" value="Arabinanase/levansucrase/invertase"/>
    <property type="match status" value="3"/>
</dbReference>
<comment type="similarity">
    <text evidence="1">Belongs to the glycosyl hydrolase 43 family.</text>
</comment>
<dbReference type="Proteomes" id="UP000007995">
    <property type="component" value="Unassembled WGS sequence"/>
</dbReference>
<dbReference type="PANTHER" id="PTHR42812:SF2">
    <property type="entry name" value="XYLOSIDASE_ARABINOSIDASE"/>
    <property type="match status" value="1"/>
</dbReference>
<dbReference type="InterPro" id="IPR006710">
    <property type="entry name" value="Glyco_hydro_43"/>
</dbReference>
<evidence type="ECO:0000313" key="6">
    <source>
        <dbReference type="Proteomes" id="UP000007995"/>
    </source>
</evidence>
<feature type="domain" description="Beta-xylosidase C-terminal Concanavalin A-like" evidence="4">
    <location>
        <begin position="328"/>
        <end position="502"/>
    </location>
</feature>
<dbReference type="InterPro" id="IPR023296">
    <property type="entry name" value="Glyco_hydro_beta-prop_sf"/>
</dbReference>
<protein>
    <recommendedName>
        <fullName evidence="4">Beta-xylosidase C-terminal Concanavalin A-like domain-containing protein</fullName>
    </recommendedName>
</protein>
<organism evidence="5 6">
    <name type="scientific">Bacteroides finegoldii CL09T03C10</name>
    <dbReference type="NCBI Taxonomy" id="997888"/>
    <lineage>
        <taxon>Bacteria</taxon>
        <taxon>Pseudomonadati</taxon>
        <taxon>Bacteroidota</taxon>
        <taxon>Bacteroidia</taxon>
        <taxon>Bacteroidales</taxon>
        <taxon>Bacteroidaceae</taxon>
        <taxon>Bacteroides</taxon>
    </lineage>
</organism>
<name>K5CQ67_9BACE</name>
<evidence type="ECO:0000256" key="3">
    <source>
        <dbReference type="ARBA" id="ARBA00023295"/>
    </source>
</evidence>
<comment type="caution">
    <text evidence="5">The sequence shown here is derived from an EMBL/GenBank/DDBJ whole genome shotgun (WGS) entry which is preliminary data.</text>
</comment>
<dbReference type="HOGENOM" id="CLU_009251_0_0_10"/>
<evidence type="ECO:0000256" key="1">
    <source>
        <dbReference type="ARBA" id="ARBA00009865"/>
    </source>
</evidence>
<dbReference type="InterPro" id="IPR051795">
    <property type="entry name" value="Glycosyl_Hydrlase_43"/>
</dbReference>
<evidence type="ECO:0000313" key="5">
    <source>
        <dbReference type="EMBL" id="EKJ91535.1"/>
    </source>
</evidence>
<dbReference type="AlphaFoldDB" id="K5CQ67"/>
<dbReference type="GO" id="GO:0004553">
    <property type="term" value="F:hydrolase activity, hydrolyzing O-glycosyl compounds"/>
    <property type="evidence" value="ECO:0007669"/>
    <property type="project" value="InterPro"/>
</dbReference>
<dbReference type="InterPro" id="IPR041542">
    <property type="entry name" value="GH43_C2"/>
</dbReference>
<evidence type="ECO:0000259" key="4">
    <source>
        <dbReference type="Pfam" id="PF17851"/>
    </source>
</evidence>
<dbReference type="Gene3D" id="2.115.10.20">
    <property type="entry name" value="Glycosyl hydrolase domain, family 43"/>
    <property type="match status" value="2"/>
</dbReference>
<dbReference type="EMBL" id="AGXW01000002">
    <property type="protein sequence ID" value="EKJ91535.1"/>
    <property type="molecule type" value="Genomic_DNA"/>
</dbReference>
<sequence>MYICEETYKIESWLNLSTMKKSILLFLFTLACWILYAQEYPKVIIPGDYADPSIVRDGSDYYMTHSPFYYAPGFLIWHSRDLINWKPVCRALSTWEGSAMAPDLIKYKNRFYIYYPSAGTNWVTWADDIKGPWSEPVDLKVSGIDPGHIFDENGNRYLYVNEGEVVRLTDDGLATIGEKKAVYAGWEYPKSWDTECMCLESPKLNYRDGYYYMTSAQGGTAGPATSHMVVSARSKNVMGPWENSPYNPIVHTYSATDNWWSKGHGTLIDDVNGNWWIIYHAYAKGYHTLGRQTLLEPIEWTKDGWYRTKPTATPIQTDKLIKYGLHLSDDFEGPELGIQWTFWKEYAPQALTFKQRTLWIDAKGTTPADGRLLLTTAEDRNYETQVEINVGKENIAGLILYYREKAYAGIVSDGKKFTIYQNADKKIDLPNTLGKRFTVRLQNQGNNVRIMVSKDTKTWTTLIENMDVSQLHHNNYYGFFALRIGLLSAGKGSAGFSQFRYKNAIPQEKDMSAYLMVFHKDETHGLYMAISRDGYTFTALNDGEPVIAGDTIAWQRGIRDPHIFRGPDGAFYLAMTDLRVFAQRDGYQDTEWERDGREYGWGNNRGLVLMKSWDLINWKRTNIRFDKLSAGLSEIGCVWAPEVAYDDKNGRLMIYFTMRFKNEANKLYYVYVNDEFDKIETLPQILFEYPSEKVSAIDGDITNLNINLDLYASDIRKRQAHPYLYGVEVSAGEPHNKCFTSS</sequence>
<accession>K5CQ67</accession>
<proteinExistence type="inferred from homology"/>
<dbReference type="InterPro" id="IPR013320">
    <property type="entry name" value="ConA-like_dom_sf"/>
</dbReference>
<dbReference type="Pfam" id="PF17851">
    <property type="entry name" value="GH43_C2"/>
    <property type="match status" value="1"/>
</dbReference>